<reference evidence="2 3" key="1">
    <citation type="submission" date="2024-07" db="EMBL/GenBank/DDBJ databases">
        <title>Genomic Encyclopedia of Type Strains, Phase V (KMG-V): Genome sequencing to study the core and pangenomes of soil and plant-associated prokaryotes.</title>
        <authorList>
            <person name="Whitman W."/>
        </authorList>
    </citation>
    <scope>NUCLEOTIDE SEQUENCE [LARGE SCALE GENOMIC DNA]</scope>
    <source>
        <strain evidence="2 3">USDA 415</strain>
    </source>
</reference>
<evidence type="ECO:0000313" key="3">
    <source>
        <dbReference type="Proteomes" id="UP001565471"/>
    </source>
</evidence>
<dbReference type="Gene3D" id="1.10.10.10">
    <property type="entry name" value="Winged helix-like DNA-binding domain superfamily/Winged helix DNA-binding domain"/>
    <property type="match status" value="1"/>
</dbReference>
<feature type="domain" description="HTH marR-type" evidence="1">
    <location>
        <begin position="61"/>
        <end position="197"/>
    </location>
</feature>
<dbReference type="InterPro" id="IPR036390">
    <property type="entry name" value="WH_DNA-bd_sf"/>
</dbReference>
<dbReference type="PROSITE" id="PS50995">
    <property type="entry name" value="HTH_MARR_2"/>
    <property type="match status" value="1"/>
</dbReference>
<accession>A0ABV4FH81</accession>
<evidence type="ECO:0000259" key="1">
    <source>
        <dbReference type="PROSITE" id="PS50995"/>
    </source>
</evidence>
<dbReference type="InterPro" id="IPR000835">
    <property type="entry name" value="HTH_MarR-typ"/>
</dbReference>
<keyword evidence="2" id="KW-0238">DNA-binding</keyword>
<dbReference type="InterPro" id="IPR036388">
    <property type="entry name" value="WH-like_DNA-bd_sf"/>
</dbReference>
<dbReference type="Pfam" id="PF12802">
    <property type="entry name" value="MarR_2"/>
    <property type="match status" value="1"/>
</dbReference>
<dbReference type="EMBL" id="JBGBZA010000002">
    <property type="protein sequence ID" value="MEY9322850.1"/>
    <property type="molecule type" value="Genomic_DNA"/>
</dbReference>
<proteinExistence type="predicted"/>
<gene>
    <name evidence="2" type="ORF">ABIF29_009649</name>
</gene>
<protein>
    <submittedName>
        <fullName evidence="2">DNA-binding MarR family transcriptional regulator</fullName>
    </submittedName>
</protein>
<evidence type="ECO:0000313" key="2">
    <source>
        <dbReference type="EMBL" id="MEY9322850.1"/>
    </source>
</evidence>
<dbReference type="PANTHER" id="PTHR39515:SF2">
    <property type="entry name" value="HTH-TYPE TRANSCRIPTIONAL REGULATOR RV0880"/>
    <property type="match status" value="1"/>
</dbReference>
<dbReference type="SUPFAM" id="SSF46785">
    <property type="entry name" value="Winged helix' DNA-binding domain"/>
    <property type="match status" value="1"/>
</dbReference>
<keyword evidence="3" id="KW-1185">Reference proteome</keyword>
<dbReference type="InterPro" id="IPR052526">
    <property type="entry name" value="HTH-type_Bedaq_tolerance"/>
</dbReference>
<dbReference type="PANTHER" id="PTHR39515">
    <property type="entry name" value="CONSERVED PROTEIN"/>
    <property type="match status" value="1"/>
</dbReference>
<sequence length="198" mass="21516">MRADAPRAAPIPAASSVGPAGWLQQDTYADKLRRQSLQFTFIYAIRSGMSNVPARPGSARTSALAEDLRLLIGKLKRRLREQGQREDLPPSQVAVLLRLEKDGPATVSSLARSEGMRPQSMSSAISALEAAGLVRGAPDPDDGRQTIMSLTDSCRERLRTGRAARQDWLSRTIAARLSAREQDELAAAVGLLKRLVED</sequence>
<comment type="caution">
    <text evidence="2">The sequence shown here is derived from an EMBL/GenBank/DDBJ whole genome shotgun (WGS) entry which is preliminary data.</text>
</comment>
<dbReference type="Gene3D" id="1.10.287.100">
    <property type="match status" value="1"/>
</dbReference>
<dbReference type="GO" id="GO:0003677">
    <property type="term" value="F:DNA binding"/>
    <property type="evidence" value="ECO:0007669"/>
    <property type="project" value="UniProtKB-KW"/>
</dbReference>
<dbReference type="Proteomes" id="UP001565471">
    <property type="component" value="Unassembled WGS sequence"/>
</dbReference>
<name>A0ABV4FH81_BRAEL</name>
<organism evidence="2 3">
    <name type="scientific">Bradyrhizobium elkanii</name>
    <dbReference type="NCBI Taxonomy" id="29448"/>
    <lineage>
        <taxon>Bacteria</taxon>
        <taxon>Pseudomonadati</taxon>
        <taxon>Pseudomonadota</taxon>
        <taxon>Alphaproteobacteria</taxon>
        <taxon>Hyphomicrobiales</taxon>
        <taxon>Nitrobacteraceae</taxon>
        <taxon>Bradyrhizobium</taxon>
    </lineage>
</organism>
<dbReference type="SMART" id="SM00347">
    <property type="entry name" value="HTH_MARR"/>
    <property type="match status" value="1"/>
</dbReference>